<dbReference type="CDD" id="cd00586">
    <property type="entry name" value="4HBT"/>
    <property type="match status" value="1"/>
</dbReference>
<dbReference type="Proteomes" id="UP000283087">
    <property type="component" value="Unassembled WGS sequence"/>
</dbReference>
<organism evidence="1 2">
    <name type="scientific">Amphritea opalescens</name>
    <dbReference type="NCBI Taxonomy" id="2490544"/>
    <lineage>
        <taxon>Bacteria</taxon>
        <taxon>Pseudomonadati</taxon>
        <taxon>Pseudomonadota</taxon>
        <taxon>Gammaproteobacteria</taxon>
        <taxon>Oceanospirillales</taxon>
        <taxon>Oceanospirillaceae</taxon>
        <taxon>Amphritea</taxon>
    </lineage>
</organism>
<dbReference type="OrthoDB" id="3727779at2"/>
<dbReference type="RefSeq" id="WP_126159397.1">
    <property type="nucleotide sequence ID" value="NZ_RQXW01000015.1"/>
</dbReference>
<dbReference type="EMBL" id="RQXW01000015">
    <property type="protein sequence ID" value="RTE64897.1"/>
    <property type="molecule type" value="Genomic_DNA"/>
</dbReference>
<evidence type="ECO:0000313" key="1">
    <source>
        <dbReference type="EMBL" id="RTE64897.1"/>
    </source>
</evidence>
<dbReference type="SUPFAM" id="SSF54637">
    <property type="entry name" value="Thioesterase/thiol ester dehydrase-isomerase"/>
    <property type="match status" value="1"/>
</dbReference>
<dbReference type="AlphaFoldDB" id="A0A430KN28"/>
<sequence>MNLYLRMIYLLIASFFKPRLSIDHPQNTLSLRVLPNDIDINRHMNNGRFFTICDLSRVDMFIRTGLAKTMLRENWMPVVAEQTMVYKRPLNLFQSYDLEMEITGWDEKTFHMTHTFICKSKASKGRILAQGTSKGCVLSKQGVIPPAEVIEKVQARLAGRQA</sequence>
<proteinExistence type="predicted"/>
<dbReference type="InterPro" id="IPR051490">
    <property type="entry name" value="THEM6_lcsJ_thioesterase"/>
</dbReference>
<protein>
    <submittedName>
        <fullName evidence="1">Acyl-CoA thioesterase</fullName>
    </submittedName>
</protein>
<accession>A0A430KN28</accession>
<reference evidence="1 2" key="1">
    <citation type="submission" date="2018-11" db="EMBL/GenBank/DDBJ databases">
        <title>The draft genome sequence of Amphritea opalescens ANRC-JH13T.</title>
        <authorList>
            <person name="Fang Z."/>
            <person name="Zhang Y."/>
            <person name="Han X."/>
        </authorList>
    </citation>
    <scope>NUCLEOTIDE SEQUENCE [LARGE SCALE GENOMIC DNA]</scope>
    <source>
        <strain evidence="1 2">ANRC-JH13</strain>
    </source>
</reference>
<dbReference type="PANTHER" id="PTHR12475">
    <property type="match status" value="1"/>
</dbReference>
<name>A0A430KN28_9GAMM</name>
<dbReference type="Pfam" id="PF13279">
    <property type="entry name" value="4HBT_2"/>
    <property type="match status" value="1"/>
</dbReference>
<dbReference type="Gene3D" id="3.10.129.10">
    <property type="entry name" value="Hotdog Thioesterase"/>
    <property type="match status" value="1"/>
</dbReference>
<gene>
    <name evidence="1" type="ORF">EH243_14545</name>
</gene>
<dbReference type="InterPro" id="IPR029069">
    <property type="entry name" value="HotDog_dom_sf"/>
</dbReference>
<evidence type="ECO:0000313" key="2">
    <source>
        <dbReference type="Proteomes" id="UP000283087"/>
    </source>
</evidence>
<keyword evidence="2" id="KW-1185">Reference proteome</keyword>
<dbReference type="PANTHER" id="PTHR12475:SF4">
    <property type="entry name" value="PROTEIN THEM6"/>
    <property type="match status" value="1"/>
</dbReference>
<comment type="caution">
    <text evidence="1">The sequence shown here is derived from an EMBL/GenBank/DDBJ whole genome shotgun (WGS) entry which is preliminary data.</text>
</comment>